<organism evidence="7 8">
    <name type="scientific">Candidatus Accumulibacter aalborgensis</name>
    <dbReference type="NCBI Taxonomy" id="1860102"/>
    <lineage>
        <taxon>Bacteria</taxon>
        <taxon>Pseudomonadati</taxon>
        <taxon>Pseudomonadota</taxon>
        <taxon>Betaproteobacteria</taxon>
        <taxon>Candidatus Accumulibacter</taxon>
    </lineage>
</organism>
<dbReference type="Gene3D" id="3.40.50.12780">
    <property type="entry name" value="N-terminal domain of ligase-like"/>
    <property type="match status" value="1"/>
</dbReference>
<evidence type="ECO:0000259" key="6">
    <source>
        <dbReference type="Pfam" id="PF13521"/>
    </source>
</evidence>
<dbReference type="InterPro" id="IPR020845">
    <property type="entry name" value="AMP-binding_CS"/>
</dbReference>
<sequence>MNPSTFQPSDLSTFSPEAWLIYTSGSSGQPKGVSVGHGGLPAVIHQQIAAFELGPGSRCLWMLSPLVDASQSDIFTALLSGATLVIAPPCELSPERLLGTLAEHRISYLDIPPSLLRLLSPEDAPECLLTLGFGGEICPQETVRNWCQRVRLFNLYGPTEASICCSLIRCTPDWCEGDIGQPLDGAEFRLDPDTAELLIGGPCLALGYWQQPDLNAAKFIELEGRRFYRSGDRVENRRGDWRFLGRIDRQVKVRGQLVECAEVESALLRLPGVTEAAVFLHGRRLACAYSGLAATADLRCGLQRLLPEWMIPPKFLRLPQLPRSSSGKIDYPQLTPEQREENPGLPPRNQQTSLRSLAEAFLGYGVDPDLPLRHQGLDSLGAFELAAKLQSAGMYWAPEDLMQNLPLAELKRTATLMSLEDLDFALLSTPCGAHVVAQGCFDPGSARRMISRPLAGRTEPELTLRDPQGVGEIREMPPQGLRRCVSTLDYPVRPARGQATAGIQDDDSAAALAFSALFLTGASGFLGLELLCQLQQRLPQTRFLLLLRGEATRLRQVAQAGGLKPDFERIEVIQGDLTKEDLGLSEAARQKILAAEIFVHAAAELSSSRSLAELARINVGATGELARLYLAGSGRRFHFISTLAVFVCSDTPPGSITEDTQPSGNIAGAYAQTKLAAELGLRRLIGFDRGLRLLRPALIGGAASRDALPRQDFFTWMLQALVRQPLDPETVPAYLELAVSPLEANAAAMVRIICDDLPALCFHLAPQRHLSLRQLCAWSCEFAGRPGLDLDSWRQAQNGSPLLPALNGLFSCRQDQGRAHDLFLASGFQFSDAQLPEPNRDQIFAYLRQAQKPRPQDKVGLVLGKFLPPHRGHLHLVDFARRRVDRLYVVVGTLKAEPIPGELRAAWMRALCPDCVVLHLTDENPQQPEEHPDFWGIWERSLKGILPEPVDFVFASESYGTRLAAVLGAEFIPCDLPRQTFPVSGTAVRHDPRAQWAFLPPPVQVYYRRRICLFGPESCGKSTLCAQLAAHFGGSCVPEFARSYLEALGREPMEADMPLIARGQIAQQERLEHRAGRWLFCDTDGLSTCIWQERLFGRRDPVLEDLATKPACELTLLCDTDLPWVADPVRYLPDDRQPFLDACRGRLDAAGRPWRLVSGHGEARLQNAIAAIQEYFSPQGDPT</sequence>
<dbReference type="Proteomes" id="UP000199169">
    <property type="component" value="Unassembled WGS sequence"/>
</dbReference>
<evidence type="ECO:0000256" key="2">
    <source>
        <dbReference type="ARBA" id="ARBA00022553"/>
    </source>
</evidence>
<dbReference type="InterPro" id="IPR014729">
    <property type="entry name" value="Rossmann-like_a/b/a_fold"/>
</dbReference>
<dbReference type="AlphaFoldDB" id="A0A1A8XP59"/>
<evidence type="ECO:0000313" key="7">
    <source>
        <dbReference type="EMBL" id="SBT06954.1"/>
    </source>
</evidence>
<dbReference type="EMBL" id="FLQX01000113">
    <property type="protein sequence ID" value="SBT06954.1"/>
    <property type="molecule type" value="Genomic_DNA"/>
</dbReference>
<feature type="domain" description="NadR/Ttd14 AAA" evidence="6">
    <location>
        <begin position="1010"/>
        <end position="1164"/>
    </location>
</feature>
<dbReference type="GO" id="GO:0016740">
    <property type="term" value="F:transferase activity"/>
    <property type="evidence" value="ECO:0007669"/>
    <property type="project" value="UniProtKB-KW"/>
</dbReference>
<evidence type="ECO:0000313" key="8">
    <source>
        <dbReference type="Proteomes" id="UP000199169"/>
    </source>
</evidence>
<dbReference type="Pfam" id="PF00501">
    <property type="entry name" value="AMP-binding"/>
    <property type="match status" value="1"/>
</dbReference>
<dbReference type="SUPFAM" id="SSF56801">
    <property type="entry name" value="Acetyl-CoA synthetase-like"/>
    <property type="match status" value="1"/>
</dbReference>
<evidence type="ECO:0000259" key="5">
    <source>
        <dbReference type="Pfam" id="PF07993"/>
    </source>
</evidence>
<dbReference type="Gene3D" id="3.30.300.30">
    <property type="match status" value="1"/>
</dbReference>
<dbReference type="PROSITE" id="PS00455">
    <property type="entry name" value="AMP_BINDING"/>
    <property type="match status" value="1"/>
</dbReference>
<dbReference type="SUPFAM" id="SSF52374">
    <property type="entry name" value="Nucleotidylyl transferase"/>
    <property type="match status" value="1"/>
</dbReference>
<keyword evidence="2" id="KW-0597">Phosphoprotein</keyword>
<dbReference type="InterPro" id="IPR038727">
    <property type="entry name" value="NadR/Ttd14_AAA_dom"/>
</dbReference>
<accession>A0A1A8XP59</accession>
<gene>
    <name evidence="7" type="ORF">ACCAA_370039</name>
</gene>
<dbReference type="Pfam" id="PF07993">
    <property type="entry name" value="NAD_binding_4"/>
    <property type="match status" value="1"/>
</dbReference>
<evidence type="ECO:0000259" key="4">
    <source>
        <dbReference type="Pfam" id="PF00501"/>
    </source>
</evidence>
<dbReference type="GO" id="GO:0005737">
    <property type="term" value="C:cytoplasm"/>
    <property type="evidence" value="ECO:0007669"/>
    <property type="project" value="TreeGrafter"/>
</dbReference>
<dbReference type="PANTHER" id="PTHR45527">
    <property type="entry name" value="NONRIBOSOMAL PEPTIDE SYNTHETASE"/>
    <property type="match status" value="1"/>
</dbReference>
<dbReference type="Gene3D" id="3.40.50.620">
    <property type="entry name" value="HUPs"/>
    <property type="match status" value="1"/>
</dbReference>
<dbReference type="Pfam" id="PF13521">
    <property type="entry name" value="AAA_28"/>
    <property type="match status" value="1"/>
</dbReference>
<evidence type="ECO:0000256" key="1">
    <source>
        <dbReference type="ARBA" id="ARBA00022450"/>
    </source>
</evidence>
<dbReference type="InterPro" id="IPR000873">
    <property type="entry name" value="AMP-dep_synth/lig_dom"/>
</dbReference>
<dbReference type="InterPro" id="IPR036291">
    <property type="entry name" value="NAD(P)-bd_dom_sf"/>
</dbReference>
<keyword evidence="1" id="KW-0596">Phosphopantetheine</keyword>
<dbReference type="InterPro" id="IPR004821">
    <property type="entry name" value="Cyt_trans-like"/>
</dbReference>
<dbReference type="GO" id="GO:0031177">
    <property type="term" value="F:phosphopantetheine binding"/>
    <property type="evidence" value="ECO:0007669"/>
    <property type="project" value="TreeGrafter"/>
</dbReference>
<dbReference type="SUPFAM" id="SSF52540">
    <property type="entry name" value="P-loop containing nucleoside triphosphate hydrolases"/>
    <property type="match status" value="1"/>
</dbReference>
<dbReference type="InterPro" id="IPR042099">
    <property type="entry name" value="ANL_N_sf"/>
</dbReference>
<evidence type="ECO:0000256" key="3">
    <source>
        <dbReference type="SAM" id="MobiDB-lite"/>
    </source>
</evidence>
<keyword evidence="8" id="KW-1185">Reference proteome</keyword>
<dbReference type="SUPFAM" id="SSF51735">
    <property type="entry name" value="NAD(P)-binding Rossmann-fold domains"/>
    <property type="match status" value="1"/>
</dbReference>
<dbReference type="GO" id="GO:0043041">
    <property type="term" value="P:amino acid activation for nonribosomal peptide biosynthetic process"/>
    <property type="evidence" value="ECO:0007669"/>
    <property type="project" value="TreeGrafter"/>
</dbReference>
<dbReference type="NCBIfam" id="TIGR00125">
    <property type="entry name" value="cyt_tran_rel"/>
    <property type="match status" value="1"/>
</dbReference>
<dbReference type="InterPro" id="IPR013120">
    <property type="entry name" value="FAR_NAD-bd"/>
</dbReference>
<dbReference type="Gene3D" id="3.40.50.720">
    <property type="entry name" value="NAD(P)-binding Rossmann-like Domain"/>
    <property type="match status" value="1"/>
</dbReference>
<dbReference type="InterPro" id="IPR045851">
    <property type="entry name" value="AMP-bd_C_sf"/>
</dbReference>
<proteinExistence type="predicted"/>
<dbReference type="STRING" id="1860102.ACCAA_370039"/>
<dbReference type="InterPro" id="IPR027417">
    <property type="entry name" value="P-loop_NTPase"/>
</dbReference>
<keyword evidence="7" id="KW-0808">Transferase</keyword>
<feature type="region of interest" description="Disordered" evidence="3">
    <location>
        <begin position="322"/>
        <end position="350"/>
    </location>
</feature>
<dbReference type="GO" id="GO:0044550">
    <property type="term" value="P:secondary metabolite biosynthetic process"/>
    <property type="evidence" value="ECO:0007669"/>
    <property type="project" value="TreeGrafter"/>
</dbReference>
<protein>
    <submittedName>
        <fullName evidence="7">Cytidyltransferase-related domain protein (Modular protein)</fullName>
    </submittedName>
</protein>
<feature type="domain" description="Thioester reductase (TE)" evidence="5">
    <location>
        <begin position="519"/>
        <end position="732"/>
    </location>
</feature>
<reference evidence="7 8" key="1">
    <citation type="submission" date="2016-06" db="EMBL/GenBank/DDBJ databases">
        <authorList>
            <person name="Kjaerup R.B."/>
            <person name="Dalgaard T.S."/>
            <person name="Juul-Madsen H.R."/>
        </authorList>
    </citation>
    <scope>NUCLEOTIDE SEQUENCE [LARGE SCALE GENOMIC DNA]</scope>
    <source>
        <strain evidence="7">3</strain>
    </source>
</reference>
<name>A0A1A8XP59_9PROT</name>
<dbReference type="PANTHER" id="PTHR45527:SF1">
    <property type="entry name" value="FATTY ACID SYNTHASE"/>
    <property type="match status" value="1"/>
</dbReference>
<dbReference type="Gene3D" id="3.40.50.300">
    <property type="entry name" value="P-loop containing nucleotide triphosphate hydrolases"/>
    <property type="match status" value="1"/>
</dbReference>
<feature type="domain" description="AMP-dependent synthetase/ligase" evidence="4">
    <location>
        <begin position="18"/>
        <end position="209"/>
    </location>
</feature>